<protein>
    <submittedName>
        <fullName evidence="1">Uncharacterized protein</fullName>
    </submittedName>
</protein>
<evidence type="ECO:0000313" key="1">
    <source>
        <dbReference type="EMBL" id="WTW60706.1"/>
    </source>
</evidence>
<reference evidence="1" key="1">
    <citation type="submission" date="2022-10" db="EMBL/GenBank/DDBJ databases">
        <title>The complete genomes of actinobacterial strains from the NBC collection.</title>
        <authorList>
            <person name="Joergensen T.S."/>
            <person name="Alvarez Arevalo M."/>
            <person name="Sterndorff E.B."/>
            <person name="Faurdal D."/>
            <person name="Vuksanovic O."/>
            <person name="Mourched A.-S."/>
            <person name="Charusanti P."/>
            <person name="Shaw S."/>
            <person name="Blin K."/>
            <person name="Weber T."/>
        </authorList>
    </citation>
    <scope>NUCLEOTIDE SEQUENCE</scope>
    <source>
        <strain evidence="1">NBC_00003</strain>
    </source>
</reference>
<gene>
    <name evidence="1" type="ORF">OG549_08645</name>
</gene>
<dbReference type="EMBL" id="CP108318">
    <property type="protein sequence ID" value="WTW60706.1"/>
    <property type="molecule type" value="Genomic_DNA"/>
</dbReference>
<sequence length="85" mass="8450">MYHSTAGSGILIFRKGDDIVVVRADRTGAGNVITAYGASGVTGPSGATALGGLPTDPGAAITHADIVEGKIPAKGGYMPPAEQVR</sequence>
<name>A0AAU2UZV1_9ACTN</name>
<accession>A0AAU2UZV1</accession>
<proteinExistence type="predicted"/>
<organism evidence="1">
    <name type="scientific">Streptomyces sp. NBC_00003</name>
    <dbReference type="NCBI Taxonomy" id="2903608"/>
    <lineage>
        <taxon>Bacteria</taxon>
        <taxon>Bacillati</taxon>
        <taxon>Actinomycetota</taxon>
        <taxon>Actinomycetes</taxon>
        <taxon>Kitasatosporales</taxon>
        <taxon>Streptomycetaceae</taxon>
        <taxon>Streptomyces</taxon>
    </lineage>
</organism>
<dbReference type="AlphaFoldDB" id="A0AAU2UZV1"/>